<evidence type="ECO:0000313" key="2">
    <source>
        <dbReference type="Proteomes" id="UP000422221"/>
    </source>
</evidence>
<sequence>MAEIIKIIDTQFHIEAGYNGGNMSQEQHDAFYAELKKVFTENGFCYAERASVGCPDVILGKTCLYCHPTCLSGPVEEAHLPLLEQILSGVRTFRFYLLNKYNELQDFTPDEELEYYRTFTVSVENDLLVAFKTKRSNLFKLKSEILELEAQKIHIPTIRTPYLSGYVSISIRFVNEVYKDMVQKGLLIESSKVMGIQTILLCRAANQKELRLLEVQK</sequence>
<reference evidence="1 2" key="1">
    <citation type="journal article" date="2019" name="Nat. Med.">
        <title>A library of human gut bacterial isolates paired with longitudinal multiomics data enables mechanistic microbiome research.</title>
        <authorList>
            <person name="Poyet M."/>
            <person name="Groussin M."/>
            <person name="Gibbons S.M."/>
            <person name="Avila-Pacheco J."/>
            <person name="Jiang X."/>
            <person name="Kearney S.M."/>
            <person name="Perrotta A.R."/>
            <person name="Berdy B."/>
            <person name="Zhao S."/>
            <person name="Lieberman T.D."/>
            <person name="Swanson P.K."/>
            <person name="Smith M."/>
            <person name="Roesemann S."/>
            <person name="Alexander J.E."/>
            <person name="Rich S.A."/>
            <person name="Livny J."/>
            <person name="Vlamakis H."/>
            <person name="Clish C."/>
            <person name="Bullock K."/>
            <person name="Deik A."/>
            <person name="Scott J."/>
            <person name="Pierce K.A."/>
            <person name="Xavier R.J."/>
            <person name="Alm E.J."/>
        </authorList>
    </citation>
    <scope>NUCLEOTIDE SEQUENCE [LARGE SCALE GENOMIC DNA]</scope>
    <source>
        <strain evidence="1 2">BIOML-A10</strain>
    </source>
</reference>
<proteinExistence type="predicted"/>
<dbReference type="EMBL" id="VWMK01000004">
    <property type="protein sequence ID" value="KAA3767993.1"/>
    <property type="molecule type" value="Genomic_DNA"/>
</dbReference>
<organism evidence="1 2">
    <name type="scientific">Bacteroides salyersiae</name>
    <dbReference type="NCBI Taxonomy" id="291644"/>
    <lineage>
        <taxon>Bacteria</taxon>
        <taxon>Pseudomonadati</taxon>
        <taxon>Bacteroidota</taxon>
        <taxon>Bacteroidia</taxon>
        <taxon>Bacteroidales</taxon>
        <taxon>Bacteroidaceae</taxon>
        <taxon>Bacteroides</taxon>
    </lineage>
</organism>
<protein>
    <submittedName>
        <fullName evidence="1">Uncharacterized protein</fullName>
    </submittedName>
</protein>
<dbReference type="Proteomes" id="UP000422221">
    <property type="component" value="Unassembled WGS sequence"/>
</dbReference>
<name>A0A7J4XM35_9BACE</name>
<comment type="caution">
    <text evidence="1">The sequence shown here is derived from an EMBL/GenBank/DDBJ whole genome shotgun (WGS) entry which is preliminary data.</text>
</comment>
<dbReference type="AlphaFoldDB" id="A0A7J4XM35"/>
<accession>A0A7J4XM35</accession>
<dbReference type="RefSeq" id="WP_130058351.1">
    <property type="nucleotide sequence ID" value="NZ_RCXT01000003.1"/>
</dbReference>
<evidence type="ECO:0000313" key="1">
    <source>
        <dbReference type="EMBL" id="KAA3767993.1"/>
    </source>
</evidence>
<gene>
    <name evidence="1" type="ORF">F3F73_06250</name>
</gene>